<name>A0A392P8Y6_9FABA</name>
<dbReference type="EMBL" id="LXQA010069533">
    <property type="protein sequence ID" value="MCI08581.1"/>
    <property type="molecule type" value="Genomic_DNA"/>
</dbReference>
<protein>
    <submittedName>
        <fullName evidence="1">Uncharacterized protein</fullName>
    </submittedName>
</protein>
<reference evidence="1 2" key="1">
    <citation type="journal article" date="2018" name="Front. Plant Sci.">
        <title>Red Clover (Trifolium pratense) and Zigzag Clover (T. medium) - A Picture of Genomic Similarities and Differences.</title>
        <authorList>
            <person name="Dluhosova J."/>
            <person name="Istvanek J."/>
            <person name="Nedelnik J."/>
            <person name="Repkova J."/>
        </authorList>
    </citation>
    <scope>NUCLEOTIDE SEQUENCE [LARGE SCALE GENOMIC DNA]</scope>
    <source>
        <strain evidence="2">cv. 10/8</strain>
        <tissue evidence="1">Leaf</tissue>
    </source>
</reference>
<evidence type="ECO:0000313" key="2">
    <source>
        <dbReference type="Proteomes" id="UP000265520"/>
    </source>
</evidence>
<organism evidence="1 2">
    <name type="scientific">Trifolium medium</name>
    <dbReference type="NCBI Taxonomy" id="97028"/>
    <lineage>
        <taxon>Eukaryota</taxon>
        <taxon>Viridiplantae</taxon>
        <taxon>Streptophyta</taxon>
        <taxon>Embryophyta</taxon>
        <taxon>Tracheophyta</taxon>
        <taxon>Spermatophyta</taxon>
        <taxon>Magnoliopsida</taxon>
        <taxon>eudicotyledons</taxon>
        <taxon>Gunneridae</taxon>
        <taxon>Pentapetalae</taxon>
        <taxon>rosids</taxon>
        <taxon>fabids</taxon>
        <taxon>Fabales</taxon>
        <taxon>Fabaceae</taxon>
        <taxon>Papilionoideae</taxon>
        <taxon>50 kb inversion clade</taxon>
        <taxon>NPAAA clade</taxon>
        <taxon>Hologalegina</taxon>
        <taxon>IRL clade</taxon>
        <taxon>Trifolieae</taxon>
        <taxon>Trifolium</taxon>
    </lineage>
</organism>
<dbReference type="Proteomes" id="UP000265520">
    <property type="component" value="Unassembled WGS sequence"/>
</dbReference>
<proteinExistence type="predicted"/>
<evidence type="ECO:0000313" key="1">
    <source>
        <dbReference type="EMBL" id="MCI08581.1"/>
    </source>
</evidence>
<dbReference type="AlphaFoldDB" id="A0A392P8Y6"/>
<accession>A0A392P8Y6</accession>
<keyword evidence="2" id="KW-1185">Reference proteome</keyword>
<sequence>MRCKKWRTMRVAGANGLLLQIRFPGGSSPAEEIEGTVVVESVREEREEVTVAVDC</sequence>
<comment type="caution">
    <text evidence="1">The sequence shown here is derived from an EMBL/GenBank/DDBJ whole genome shotgun (WGS) entry which is preliminary data.</text>
</comment>